<dbReference type="PANTHER" id="PTHR38436">
    <property type="entry name" value="POLYKETIDE CYCLASE SNOAL-LIKE DOMAIN"/>
    <property type="match status" value="1"/>
</dbReference>
<dbReference type="SUPFAM" id="SSF54427">
    <property type="entry name" value="NTF2-like"/>
    <property type="match status" value="1"/>
</dbReference>
<dbReference type="GO" id="GO:0030638">
    <property type="term" value="P:polyketide metabolic process"/>
    <property type="evidence" value="ECO:0007669"/>
    <property type="project" value="InterPro"/>
</dbReference>
<dbReference type="OrthoDB" id="129343at2"/>
<dbReference type="Pfam" id="PF12680">
    <property type="entry name" value="SnoaL_2"/>
    <property type="match status" value="1"/>
</dbReference>
<feature type="chain" id="PRO_5003279401" description="SnoaL-like domain-containing protein" evidence="1">
    <location>
        <begin position="22"/>
        <end position="159"/>
    </location>
</feature>
<sequence length="159" mass="17393">MKKTFALILTAAALAAGTAHAAPKAKAAAHSQSRAQRNKANVLAFYDLAFNQHKLDEAVRKYVAEPYIQHNPTVADGGKAFIDSFVPFLKENPQSRAEVKRAAADGDLVWLHVFSRTSPQDRGEAVVDIFRVNKAGKIVEHWDVIQAVPEKTASGHSMF</sequence>
<dbReference type="PANTHER" id="PTHR38436:SF1">
    <property type="entry name" value="ESTER CYCLASE"/>
    <property type="match status" value="1"/>
</dbReference>
<dbReference type="AlphaFoldDB" id="F2BGH0"/>
<dbReference type="Proteomes" id="UP000004105">
    <property type="component" value="Unassembled WGS sequence"/>
</dbReference>
<dbReference type="InterPro" id="IPR032710">
    <property type="entry name" value="NTF2-like_dom_sf"/>
</dbReference>
<dbReference type="EMBL" id="AFAY01000054">
    <property type="protein sequence ID" value="EGF06867.1"/>
    <property type="molecule type" value="Genomic_DNA"/>
</dbReference>
<organism evidence="3 4">
    <name type="scientific">Neisseria bacilliformis ATCC BAA-1200</name>
    <dbReference type="NCBI Taxonomy" id="888742"/>
    <lineage>
        <taxon>Bacteria</taxon>
        <taxon>Pseudomonadati</taxon>
        <taxon>Pseudomonadota</taxon>
        <taxon>Betaproteobacteria</taxon>
        <taxon>Neisseriales</taxon>
        <taxon>Neisseriaceae</taxon>
        <taxon>Neisseria</taxon>
    </lineage>
</organism>
<dbReference type="Gene3D" id="3.10.450.50">
    <property type="match status" value="1"/>
</dbReference>
<comment type="caution">
    <text evidence="3">The sequence shown here is derived from an EMBL/GenBank/DDBJ whole genome shotgun (WGS) entry which is preliminary data.</text>
</comment>
<reference evidence="3 4" key="1">
    <citation type="submission" date="2011-02" db="EMBL/GenBank/DDBJ databases">
        <authorList>
            <person name="Muzny D."/>
            <person name="Qin X."/>
            <person name="Deng J."/>
            <person name="Jiang H."/>
            <person name="Liu Y."/>
            <person name="Qu J."/>
            <person name="Song X.-Z."/>
            <person name="Zhang L."/>
            <person name="Thornton R."/>
            <person name="Coyle M."/>
            <person name="Francisco L."/>
            <person name="Jackson L."/>
            <person name="Javaid M."/>
            <person name="Korchina V."/>
            <person name="Kovar C."/>
            <person name="Mata R."/>
            <person name="Mathew T."/>
            <person name="Ngo R."/>
            <person name="Nguyen L."/>
            <person name="Nguyen N."/>
            <person name="Okwuonu G."/>
            <person name="Ongeri F."/>
            <person name="Pham C."/>
            <person name="Simmons D."/>
            <person name="Wilczek-Boney K."/>
            <person name="Hale W."/>
            <person name="Jakkamsetti A."/>
            <person name="Pham P."/>
            <person name="Ruth R."/>
            <person name="San Lucas F."/>
            <person name="Warren J."/>
            <person name="Zhang J."/>
            <person name="Zhao Z."/>
            <person name="Zhou C."/>
            <person name="Zhu D."/>
            <person name="Lee S."/>
            <person name="Bess C."/>
            <person name="Blankenburg K."/>
            <person name="Forbes L."/>
            <person name="Fu Q."/>
            <person name="Gubbala S."/>
            <person name="Hirani K."/>
            <person name="Jayaseelan J.C."/>
            <person name="Lara F."/>
            <person name="Munidasa M."/>
            <person name="Palculict T."/>
            <person name="Patil S."/>
            <person name="Pu L.-L."/>
            <person name="Saada N."/>
            <person name="Tang L."/>
            <person name="Weissenberger G."/>
            <person name="Zhu Y."/>
            <person name="Hemphill L."/>
            <person name="Shang Y."/>
            <person name="Youmans B."/>
            <person name="Ayvaz T."/>
            <person name="Ross M."/>
            <person name="Santibanez J."/>
            <person name="Aqrawi P."/>
            <person name="Gross S."/>
            <person name="Joshi V."/>
            <person name="Fowler G."/>
            <person name="Nazareth L."/>
            <person name="Reid J."/>
            <person name="Worley K."/>
            <person name="Petrosino J."/>
            <person name="Highlander S."/>
            <person name="Gibbs R."/>
        </authorList>
    </citation>
    <scope>NUCLEOTIDE SEQUENCE [LARGE SCALE GENOMIC DNA]</scope>
    <source>
        <strain evidence="3 4">ATCC BAA-1200</strain>
    </source>
</reference>
<evidence type="ECO:0000313" key="3">
    <source>
        <dbReference type="EMBL" id="EGF06867.1"/>
    </source>
</evidence>
<keyword evidence="4" id="KW-1185">Reference proteome</keyword>
<proteinExistence type="predicted"/>
<protein>
    <recommendedName>
        <fullName evidence="2">SnoaL-like domain-containing protein</fullName>
    </recommendedName>
</protein>
<evidence type="ECO:0000313" key="4">
    <source>
        <dbReference type="Proteomes" id="UP000004105"/>
    </source>
</evidence>
<evidence type="ECO:0000256" key="1">
    <source>
        <dbReference type="SAM" id="SignalP"/>
    </source>
</evidence>
<dbReference type="STRING" id="267212.GCA_001063965_02236"/>
<feature type="domain" description="SnoaL-like" evidence="2">
    <location>
        <begin position="42"/>
        <end position="141"/>
    </location>
</feature>
<feature type="signal peptide" evidence="1">
    <location>
        <begin position="1"/>
        <end position="21"/>
    </location>
</feature>
<evidence type="ECO:0000259" key="2">
    <source>
        <dbReference type="Pfam" id="PF12680"/>
    </source>
</evidence>
<dbReference type="HOGENOM" id="CLU_100997_2_1_4"/>
<gene>
    <name evidence="3" type="ORF">HMPREF9123_2827</name>
</gene>
<accession>F2BGH0</accession>
<name>F2BGH0_9NEIS</name>
<dbReference type="InterPro" id="IPR037401">
    <property type="entry name" value="SnoaL-like"/>
</dbReference>
<dbReference type="InterPro" id="IPR009959">
    <property type="entry name" value="Cyclase_SnoaL-like"/>
</dbReference>
<dbReference type="RefSeq" id="WP_007343831.1">
    <property type="nucleotide sequence ID" value="NZ_GL878494.1"/>
</dbReference>
<keyword evidence="1" id="KW-0732">Signal</keyword>